<reference evidence="1" key="1">
    <citation type="submission" date="2013-07" db="EMBL/GenBank/DDBJ databases">
        <title>The genome of an arbuscular mycorrhizal fungus provides insights into the evolution of the oldest plant symbiosis.</title>
        <authorList>
            <consortium name="DOE Joint Genome Institute"/>
            <person name="Tisserant E."/>
            <person name="Malbreil M."/>
            <person name="Kuo A."/>
            <person name="Kohler A."/>
            <person name="Symeonidi A."/>
            <person name="Balestrini R."/>
            <person name="Charron P."/>
            <person name="Duensing N."/>
            <person name="Frei-dit-Frey N."/>
            <person name="Gianinazzi-Pearson V."/>
            <person name="Gilbert B."/>
            <person name="Handa Y."/>
            <person name="Hijri M."/>
            <person name="Kaul R."/>
            <person name="Kawaguchi M."/>
            <person name="Krajinski F."/>
            <person name="Lammers P."/>
            <person name="Lapierre D."/>
            <person name="Masclaux F.G."/>
            <person name="Murat C."/>
            <person name="Morin E."/>
            <person name="Ndikumana S."/>
            <person name="Pagni M."/>
            <person name="Petitpierre D."/>
            <person name="Requena N."/>
            <person name="Rosikiewicz P."/>
            <person name="Riley R."/>
            <person name="Saito K."/>
            <person name="San Clemente H."/>
            <person name="Shapiro H."/>
            <person name="van Tuinen D."/>
            <person name="Becard G."/>
            <person name="Bonfante P."/>
            <person name="Paszkowski U."/>
            <person name="Shachar-Hill Y."/>
            <person name="Young J.P."/>
            <person name="Sanders I.R."/>
            <person name="Henrissat B."/>
            <person name="Rensing S.A."/>
            <person name="Grigoriev I.V."/>
            <person name="Corradi N."/>
            <person name="Roux C."/>
            <person name="Martin F."/>
        </authorList>
    </citation>
    <scope>NUCLEOTIDE SEQUENCE</scope>
    <source>
        <strain evidence="1">DAOM 197198</strain>
    </source>
</reference>
<dbReference type="EMBL" id="KI288034">
    <property type="protein sequence ID" value="ESA09483.1"/>
    <property type="molecule type" value="Genomic_DNA"/>
</dbReference>
<accession>U9TT42</accession>
<name>U9TT42_RHIID</name>
<protein>
    <submittedName>
        <fullName evidence="1">Uncharacterized protein</fullName>
    </submittedName>
</protein>
<proteinExistence type="predicted"/>
<sequence>MKPEMMVIWNVHYAFTGTSIQCCRAFMLIVHIILPQNYDINLFIYGLDEEAAKKKMEEIYENVCKAIPWEVTCIRINIWHIQIILRLYNSPSEVLTGFDVDFYSVGGFEIKSSFTRMFRIDPTIYERSFEKLKCLARLLVLERLNTPEICREKT</sequence>
<evidence type="ECO:0000313" key="1">
    <source>
        <dbReference type="EMBL" id="ESA09483.1"/>
    </source>
</evidence>
<organism evidence="1">
    <name type="scientific">Rhizophagus irregularis (strain DAOM 181602 / DAOM 197198 / MUCL 43194)</name>
    <name type="common">Arbuscular mycorrhizal fungus</name>
    <name type="synonym">Glomus intraradices</name>
    <dbReference type="NCBI Taxonomy" id="747089"/>
    <lineage>
        <taxon>Eukaryota</taxon>
        <taxon>Fungi</taxon>
        <taxon>Fungi incertae sedis</taxon>
        <taxon>Mucoromycota</taxon>
        <taxon>Glomeromycotina</taxon>
        <taxon>Glomeromycetes</taxon>
        <taxon>Glomerales</taxon>
        <taxon>Glomeraceae</taxon>
        <taxon>Rhizophagus</taxon>
    </lineage>
</organism>
<dbReference type="AlphaFoldDB" id="U9TT42"/>
<dbReference type="VEuPathDB" id="FungiDB:RhiirFUN_001990"/>
<dbReference type="HOGENOM" id="CLU_1705189_0_0_1"/>
<gene>
    <name evidence="1" type="ORF">GLOINDRAFT_324734</name>
</gene>